<evidence type="ECO:0000313" key="1">
    <source>
        <dbReference type="EMBL" id="MFD2416365.1"/>
    </source>
</evidence>
<proteinExistence type="predicted"/>
<dbReference type="SUPFAM" id="SSF160113">
    <property type="entry name" value="YegP-like"/>
    <property type="match status" value="1"/>
</dbReference>
<protein>
    <submittedName>
        <fullName evidence="1">DUF1508 domain-containing protein</fullName>
    </submittedName>
</protein>
<gene>
    <name evidence="1" type="ORF">ACFSXZ_08485</name>
</gene>
<dbReference type="InterPro" id="IPR036913">
    <property type="entry name" value="YegP-like_sf"/>
</dbReference>
<accession>A0ABW5FQF4</accession>
<keyword evidence="2" id="KW-1185">Reference proteome</keyword>
<dbReference type="Gene3D" id="2.30.29.80">
    <property type="match status" value="1"/>
</dbReference>
<comment type="caution">
    <text evidence="1">The sequence shown here is derived from an EMBL/GenBank/DDBJ whole genome shotgun (WGS) entry which is preliminary data.</text>
</comment>
<dbReference type="RefSeq" id="WP_378263086.1">
    <property type="nucleotide sequence ID" value="NZ_JBHUKR010000006.1"/>
</dbReference>
<dbReference type="EMBL" id="JBHUKR010000006">
    <property type="protein sequence ID" value="MFD2416365.1"/>
    <property type="molecule type" value="Genomic_DNA"/>
</dbReference>
<organism evidence="1 2">
    <name type="scientific">Amycolatopsis pigmentata</name>
    <dbReference type="NCBI Taxonomy" id="450801"/>
    <lineage>
        <taxon>Bacteria</taxon>
        <taxon>Bacillati</taxon>
        <taxon>Actinomycetota</taxon>
        <taxon>Actinomycetes</taxon>
        <taxon>Pseudonocardiales</taxon>
        <taxon>Pseudonocardiaceae</taxon>
        <taxon>Amycolatopsis</taxon>
    </lineage>
</organism>
<evidence type="ECO:0000313" key="2">
    <source>
        <dbReference type="Proteomes" id="UP001597417"/>
    </source>
</evidence>
<sequence>MHSDDDRSKRAVRMPRFQLIVTDTDLVRWRLLGSNNVCLGMGADGYPGAGHCVAAIRHLCEHVEAARAEFRHDNGIDWRWLLHDGATPIAKSGHAYGRRIEAVRGHGRFLAAVGEAARGKDVEITRAKHRIGQRGLFVGH</sequence>
<name>A0ABW5FQF4_9PSEU</name>
<dbReference type="Proteomes" id="UP001597417">
    <property type="component" value="Unassembled WGS sequence"/>
</dbReference>
<reference evidence="2" key="1">
    <citation type="journal article" date="2019" name="Int. J. Syst. Evol. Microbiol.">
        <title>The Global Catalogue of Microorganisms (GCM) 10K type strain sequencing project: providing services to taxonomists for standard genome sequencing and annotation.</title>
        <authorList>
            <consortium name="The Broad Institute Genomics Platform"/>
            <consortium name="The Broad Institute Genome Sequencing Center for Infectious Disease"/>
            <person name="Wu L."/>
            <person name="Ma J."/>
        </authorList>
    </citation>
    <scope>NUCLEOTIDE SEQUENCE [LARGE SCALE GENOMIC DNA]</scope>
    <source>
        <strain evidence="2">CGMCC 4.7645</strain>
    </source>
</reference>